<sequence>MEQMQYNLLFRWFVGLGVDDPVWVSTVFTKNRDRLLTTEMSRKVMAAILAHREVAPLLSDDHFSVDGTLVKAWASMKSFQARTGDTPPEDDGSGDPPGPEGTPEDQPEPTQAESAPMLRHTRQHRNVEVDFRGEKRSNATHASTTDPDARLYNKSPGTGAMLCFIGHALMENRSGLIVQGDLTRADGRAERRAALDMIHRHSPGSARRLTLGADKGCSDPRQLLHLILESGPTRGPDHEEIEVHRRAGHRHSAGAGSGCEDGGVVPPAWDQQRDVLRLEGQVRRDGGFRREAAEGARGGERPTEAAAGGIAARPGCIEGSSLAKVVTPAARREAVAILVEHHEMSERRACAVIGADRTSIRYRSRRPDDHDLRERLRALASERRRFGYRRLHVLLRREGHVVNRKKTQRLYREEGLTVRKRRGRKKATGTRVPLLTVAVPNARWSVDFVHDQFAQGRRFRIFNVIDDVTKECLAAVVDTSISGRRVARELTALIEQRGKPGLIVSDHGTEFTSNAMLAWSEDAGVPWHFIAPGKPMQNGICEAFNSKMRDELLNETLFFGLDHAREVVARWVADYNLARPHSALGYQTPAAFAAQSTAMGDRLHETEAFRRSPIAPSAQAGNCYPPALVSAG</sequence>
<dbReference type="GO" id="GO:0003676">
    <property type="term" value="F:nucleic acid binding"/>
    <property type="evidence" value="ECO:0007669"/>
    <property type="project" value="InterPro"/>
</dbReference>
<dbReference type="AlphaFoldDB" id="A0A285D5T3"/>
<dbReference type="InterPro" id="IPR012337">
    <property type="entry name" value="RNaseH-like_sf"/>
</dbReference>
<evidence type="ECO:0000256" key="1">
    <source>
        <dbReference type="SAM" id="MobiDB-lite"/>
    </source>
</evidence>
<keyword evidence="4" id="KW-1185">Reference proteome</keyword>
<dbReference type="NCBIfam" id="NF033516">
    <property type="entry name" value="transpos_IS3"/>
    <property type="match status" value="1"/>
</dbReference>
<dbReference type="PANTHER" id="PTHR47515:SF1">
    <property type="entry name" value="BLR2054 PROTEIN"/>
    <property type="match status" value="1"/>
</dbReference>
<dbReference type="InterPro" id="IPR036397">
    <property type="entry name" value="RNaseH_sf"/>
</dbReference>
<evidence type="ECO:0000313" key="3">
    <source>
        <dbReference type="EMBL" id="SNX75170.1"/>
    </source>
</evidence>
<feature type="compositionally biased region" description="Basic and acidic residues" evidence="1">
    <location>
        <begin position="287"/>
        <end position="303"/>
    </location>
</feature>
<dbReference type="Gene3D" id="3.30.420.10">
    <property type="entry name" value="Ribonuclease H-like superfamily/Ribonuclease H"/>
    <property type="match status" value="1"/>
</dbReference>
<evidence type="ECO:0000259" key="2">
    <source>
        <dbReference type="PROSITE" id="PS50994"/>
    </source>
</evidence>
<dbReference type="InterPro" id="IPR025948">
    <property type="entry name" value="HTH-like_dom"/>
</dbReference>
<feature type="region of interest" description="Disordered" evidence="1">
    <location>
        <begin position="80"/>
        <end position="153"/>
    </location>
</feature>
<dbReference type="Proteomes" id="UP000219467">
    <property type="component" value="Unassembled WGS sequence"/>
</dbReference>
<dbReference type="Pfam" id="PF13276">
    <property type="entry name" value="HTH_21"/>
    <property type="match status" value="1"/>
</dbReference>
<protein>
    <submittedName>
        <fullName evidence="3">Transposase InsO family protein</fullName>
    </submittedName>
</protein>
<feature type="compositionally biased region" description="Basic and acidic residues" evidence="1">
    <location>
        <begin position="125"/>
        <end position="137"/>
    </location>
</feature>
<feature type="region of interest" description="Disordered" evidence="1">
    <location>
        <begin position="287"/>
        <end position="307"/>
    </location>
</feature>
<evidence type="ECO:0000313" key="4">
    <source>
        <dbReference type="Proteomes" id="UP000219467"/>
    </source>
</evidence>
<dbReference type="Pfam" id="PF05598">
    <property type="entry name" value="DUF772"/>
    <property type="match status" value="1"/>
</dbReference>
<gene>
    <name evidence="3" type="ORF">SAMN05878503_1401</name>
</gene>
<name>A0A285D5T3_9RHOB</name>
<dbReference type="InterPro" id="IPR001584">
    <property type="entry name" value="Integrase_cat-core"/>
</dbReference>
<dbReference type="GO" id="GO:0015074">
    <property type="term" value="P:DNA integration"/>
    <property type="evidence" value="ECO:0007669"/>
    <property type="project" value="InterPro"/>
</dbReference>
<proteinExistence type="predicted"/>
<accession>A0A285D5T3</accession>
<dbReference type="SUPFAM" id="SSF53098">
    <property type="entry name" value="Ribonuclease H-like"/>
    <property type="match status" value="1"/>
</dbReference>
<dbReference type="PANTHER" id="PTHR47515">
    <property type="entry name" value="LOW CALCIUM RESPONSE LOCUS PROTEIN T"/>
    <property type="match status" value="1"/>
</dbReference>
<dbReference type="PROSITE" id="PS50994">
    <property type="entry name" value="INTEGRASE"/>
    <property type="match status" value="1"/>
</dbReference>
<feature type="domain" description="Integrase catalytic" evidence="2">
    <location>
        <begin position="436"/>
        <end position="597"/>
    </location>
</feature>
<dbReference type="Pfam" id="PF13683">
    <property type="entry name" value="rve_3"/>
    <property type="match status" value="1"/>
</dbReference>
<dbReference type="InterPro" id="IPR008490">
    <property type="entry name" value="Transposase_InsH_N"/>
</dbReference>
<dbReference type="EMBL" id="OAOQ01000040">
    <property type="protein sequence ID" value="SNX75170.1"/>
    <property type="molecule type" value="Genomic_DNA"/>
</dbReference>
<reference evidence="4" key="1">
    <citation type="submission" date="2017-08" db="EMBL/GenBank/DDBJ databases">
        <authorList>
            <person name="Varghese N."/>
            <person name="Submissions S."/>
        </authorList>
    </citation>
    <scope>NUCLEOTIDE SEQUENCE [LARGE SCALE GENOMIC DNA]</scope>
    <source>
        <strain evidence="4">JA234</strain>
    </source>
</reference>
<organism evidence="3 4">
    <name type="scientific">Cereibacter ovatus</name>
    <dbReference type="NCBI Taxonomy" id="439529"/>
    <lineage>
        <taxon>Bacteria</taxon>
        <taxon>Pseudomonadati</taxon>
        <taxon>Pseudomonadota</taxon>
        <taxon>Alphaproteobacteria</taxon>
        <taxon>Rhodobacterales</taxon>
        <taxon>Paracoccaceae</taxon>
        <taxon>Cereibacter</taxon>
    </lineage>
</organism>
<dbReference type="InterPro" id="IPR048020">
    <property type="entry name" value="Transpos_IS3"/>
</dbReference>